<keyword evidence="2" id="KW-0503">Monooxygenase</keyword>
<dbReference type="Pfam" id="PF00296">
    <property type="entry name" value="Bac_luciferase"/>
    <property type="match status" value="1"/>
</dbReference>
<dbReference type="SUPFAM" id="SSF51679">
    <property type="entry name" value="Bacterial luciferase-like"/>
    <property type="match status" value="1"/>
</dbReference>
<dbReference type="GO" id="GO:0046306">
    <property type="term" value="P:alkanesulfonate catabolic process"/>
    <property type="evidence" value="ECO:0007669"/>
    <property type="project" value="TreeGrafter"/>
</dbReference>
<dbReference type="InterPro" id="IPR036661">
    <property type="entry name" value="Luciferase-like_sf"/>
</dbReference>
<comment type="caution">
    <text evidence="2">The sequence shown here is derived from an EMBL/GenBank/DDBJ whole genome shotgun (WGS) entry which is preliminary data.</text>
</comment>
<dbReference type="eggNOG" id="COG2141">
    <property type="taxonomic scope" value="Bacteria"/>
</dbReference>
<organism evidence="2 3">
    <name type="scientific">Raoultella ornithinolytica</name>
    <name type="common">Klebsiella ornithinolytica</name>
    <dbReference type="NCBI Taxonomy" id="54291"/>
    <lineage>
        <taxon>Bacteria</taxon>
        <taxon>Pseudomonadati</taxon>
        <taxon>Pseudomonadota</taxon>
        <taxon>Gammaproteobacteria</taxon>
        <taxon>Enterobacterales</taxon>
        <taxon>Enterobacteriaceae</taxon>
        <taxon>Klebsiella/Raoultella group</taxon>
        <taxon>Raoultella</taxon>
    </lineage>
</organism>
<dbReference type="Gene3D" id="3.20.20.30">
    <property type="entry name" value="Luciferase-like domain"/>
    <property type="match status" value="1"/>
</dbReference>
<dbReference type="EMBL" id="NKYI01000024">
    <property type="protein sequence ID" value="PIK83136.1"/>
    <property type="molecule type" value="Genomic_DNA"/>
</dbReference>
<dbReference type="InterPro" id="IPR011251">
    <property type="entry name" value="Luciferase-like_dom"/>
</dbReference>
<keyword evidence="2" id="KW-0560">Oxidoreductase</keyword>
<gene>
    <name evidence="2" type="ORF">CFY86_15950</name>
</gene>
<dbReference type="CDD" id="cd01094">
    <property type="entry name" value="Alkanesulfonate_monoxygenase"/>
    <property type="match status" value="1"/>
</dbReference>
<dbReference type="STRING" id="54291.TE10_17150"/>
<dbReference type="PANTHER" id="PTHR42847:SF9">
    <property type="entry name" value="BLL6451 PROTEIN"/>
    <property type="match status" value="1"/>
</dbReference>
<protein>
    <submittedName>
        <fullName evidence="2">Alkanesulfonate monooxygenase</fullName>
    </submittedName>
</protein>
<dbReference type="AlphaFoldDB" id="A0A1Y6GFU2"/>
<reference evidence="2 3" key="1">
    <citation type="submission" date="2017-07" db="EMBL/GenBank/DDBJ databases">
        <title>Raoultella ornithinolytica strain HH3 draft genome.</title>
        <authorList>
            <person name="Duceppe M.-O."/>
            <person name="Huang H."/>
            <person name="Phipps-Todd B."/>
        </authorList>
    </citation>
    <scope>NUCLEOTIDE SEQUENCE [LARGE SCALE GENOMIC DNA]</scope>
    <source>
        <strain evidence="2 3">HH3</strain>
    </source>
</reference>
<sequence length="361" mass="39707">MSIQFLGMIGHRLSSETIAPAGPVFDRDYIVRFAQTHEAAGFDRLLVGHWSDQPDGFLVTALAGLSTEKINFLLAHRPGFVSPTLAARKFATLEHLLGGRLAVHIISGGNDAEQRRDGDYLNHDERYARTDAFLDTVRKVWTAEQPVDIDNDFYQAEQAWSAIRPLQQPHIPIYFGGSSEAAIAVAGKHADVFALWGESLGQTAETIRRVRAEAAKHQRHIDFSVSFRPIIADSEAQAWEKAEHILHVASERAAQAGQGFKAKPDSEGARRLRATAEQGNVVDKRLWTGIAKLVGGGHNSTALVGTAEQVADALLDYYDLGVRNFLIRGFDPLNDAREYGKALLPIAREKAAQRAIQERAS</sequence>
<dbReference type="GO" id="GO:0008726">
    <property type="term" value="F:alkanesulfonate monooxygenase activity"/>
    <property type="evidence" value="ECO:0007669"/>
    <property type="project" value="TreeGrafter"/>
</dbReference>
<dbReference type="Proteomes" id="UP000229713">
    <property type="component" value="Unassembled WGS sequence"/>
</dbReference>
<accession>A0A1Y6GFU2</accession>
<evidence type="ECO:0000313" key="2">
    <source>
        <dbReference type="EMBL" id="PIK83136.1"/>
    </source>
</evidence>
<dbReference type="PaxDb" id="1286170-RORB6_04330"/>
<proteinExistence type="predicted"/>
<feature type="domain" description="Luciferase-like" evidence="1">
    <location>
        <begin position="10"/>
        <end position="323"/>
    </location>
</feature>
<name>A0A1Y6GFU2_RAOOR</name>
<evidence type="ECO:0000313" key="3">
    <source>
        <dbReference type="Proteomes" id="UP000229713"/>
    </source>
</evidence>
<evidence type="ECO:0000259" key="1">
    <source>
        <dbReference type="Pfam" id="PF00296"/>
    </source>
</evidence>
<dbReference type="InterPro" id="IPR050172">
    <property type="entry name" value="SsuD_RutA_monooxygenase"/>
</dbReference>
<dbReference type="PANTHER" id="PTHR42847">
    <property type="entry name" value="ALKANESULFONATE MONOOXYGENASE"/>
    <property type="match status" value="1"/>
</dbReference>